<dbReference type="Pfam" id="PF18171">
    <property type="entry name" value="LSDAT_prok"/>
    <property type="match status" value="1"/>
</dbReference>
<proteinExistence type="predicted"/>
<evidence type="ECO:0000313" key="3">
    <source>
        <dbReference type="Proteomes" id="UP001374579"/>
    </source>
</evidence>
<organism evidence="2 3">
    <name type="scientific">Littorina saxatilis</name>
    <dbReference type="NCBI Taxonomy" id="31220"/>
    <lineage>
        <taxon>Eukaryota</taxon>
        <taxon>Metazoa</taxon>
        <taxon>Spiralia</taxon>
        <taxon>Lophotrochozoa</taxon>
        <taxon>Mollusca</taxon>
        <taxon>Gastropoda</taxon>
        <taxon>Caenogastropoda</taxon>
        <taxon>Littorinimorpha</taxon>
        <taxon>Littorinoidea</taxon>
        <taxon>Littorinidae</taxon>
        <taxon>Littorina</taxon>
    </lineage>
</organism>
<evidence type="ECO:0000259" key="1">
    <source>
        <dbReference type="Pfam" id="PF18171"/>
    </source>
</evidence>
<dbReference type="EMBL" id="JBAMIC010001263">
    <property type="protein sequence ID" value="KAK7089553.1"/>
    <property type="molecule type" value="Genomic_DNA"/>
</dbReference>
<comment type="caution">
    <text evidence="2">The sequence shown here is derived from an EMBL/GenBank/DDBJ whole genome shotgun (WGS) entry which is preliminary data.</text>
</comment>
<dbReference type="AlphaFoldDB" id="A0AAN9FYX1"/>
<dbReference type="InterPro" id="IPR050927">
    <property type="entry name" value="TRPM"/>
</dbReference>
<accession>A0AAN9FYX1</accession>
<dbReference type="GO" id="GO:0099604">
    <property type="term" value="F:ligand-gated calcium channel activity"/>
    <property type="evidence" value="ECO:0007669"/>
    <property type="project" value="TreeGrafter"/>
</dbReference>
<reference evidence="2 3" key="1">
    <citation type="submission" date="2024-02" db="EMBL/GenBank/DDBJ databases">
        <title>Chromosome-scale genome assembly of the rough periwinkle Littorina saxatilis.</title>
        <authorList>
            <person name="De Jode A."/>
            <person name="Faria R."/>
            <person name="Formenti G."/>
            <person name="Sims Y."/>
            <person name="Smith T.P."/>
            <person name="Tracey A."/>
            <person name="Wood J.M.D."/>
            <person name="Zagrodzka Z.B."/>
            <person name="Johannesson K."/>
            <person name="Butlin R.K."/>
            <person name="Leder E.H."/>
        </authorList>
    </citation>
    <scope>NUCLEOTIDE SEQUENCE [LARGE SCALE GENOMIC DNA]</scope>
    <source>
        <strain evidence="2">Snail1</strain>
        <tissue evidence="2">Muscle</tissue>
    </source>
</reference>
<gene>
    <name evidence="2" type="ORF">V1264_024974</name>
</gene>
<name>A0AAN9FYX1_9CAEN</name>
<evidence type="ECO:0000313" key="2">
    <source>
        <dbReference type="EMBL" id="KAK7089553.1"/>
    </source>
</evidence>
<dbReference type="InterPro" id="IPR041482">
    <property type="entry name" value="LSDAT_prok"/>
</dbReference>
<dbReference type="GO" id="GO:0005886">
    <property type="term" value="C:plasma membrane"/>
    <property type="evidence" value="ECO:0007669"/>
    <property type="project" value="TreeGrafter"/>
</dbReference>
<dbReference type="Proteomes" id="UP001374579">
    <property type="component" value="Unassembled WGS sequence"/>
</dbReference>
<sequence>MGTMRELRSYRDVNKWMKKYASPEDDRTSLHIHCLDFDSMEFDQQTRVPDDNRQTRVPDDNLIEDLTNYLTILCLLTDGICVTSASGSHGSANILNKALTNIKHIRDLDIGRSIAVAIPESQSKESVADLTGFTHVLWTKESDVHSFLRSQLVGSGQTGKKKPTVFVMINGGSKLVKKVFSALDMNIPFVLLKGSGGFTDFVIEYLEAKQGSDKSCDRANELLLVFKKLTFNQQSTEEAETKLKLLYQRRNLFTVCNISEQDERKPLEAAILEALIKCDKPAEVEFFVRKMTDRYKQPHTVQQDSLLAVSFLSPSLCRQQLVLLMDSLSQYPPASAAAFIRNMDFGFKEPGSNDSAFNYLQWGMLKRLYSDNQRYRTQTTKKSCSWKTCFAQQGIVGLLLQEDVGSPTCCRNRQISPEVLE</sequence>
<feature type="domain" description="LSDAT prokaryote" evidence="1">
    <location>
        <begin position="138"/>
        <end position="210"/>
    </location>
</feature>
<keyword evidence="3" id="KW-1185">Reference proteome</keyword>
<protein>
    <recommendedName>
        <fullName evidence="1">LSDAT prokaryote domain-containing protein</fullName>
    </recommendedName>
</protein>
<dbReference type="PANTHER" id="PTHR13800">
    <property type="entry name" value="TRANSIENT RECEPTOR POTENTIAL CATION CHANNEL, SUBFAMILY M, MEMBER 6"/>
    <property type="match status" value="1"/>
</dbReference>
<dbReference type="PANTHER" id="PTHR13800:SF12">
    <property type="entry name" value="TRANSIENT RECEPTOR POTENTIAL CATION CHANNEL SUBFAMILY M MEMBER-LIKE 2"/>
    <property type="match status" value="1"/>
</dbReference>